<dbReference type="PANTHER" id="PTHR43302:SF1">
    <property type="entry name" value="NA(+)_H(+) ANTIPORTER NHAB"/>
    <property type="match status" value="1"/>
</dbReference>
<feature type="transmembrane region" description="Helical" evidence="13">
    <location>
        <begin position="25"/>
        <end position="50"/>
    </location>
</feature>
<evidence type="ECO:0000256" key="10">
    <source>
        <dbReference type="ARBA" id="ARBA00023065"/>
    </source>
</evidence>
<dbReference type="PANTHER" id="PTHR43302">
    <property type="entry name" value="TRANSPORTER ARSB-RELATED"/>
    <property type="match status" value="1"/>
</dbReference>
<keyword evidence="10 13" id="KW-0406">Ion transport</keyword>
<evidence type="ECO:0000256" key="12">
    <source>
        <dbReference type="ARBA" id="ARBA00023201"/>
    </source>
</evidence>
<evidence type="ECO:0000256" key="8">
    <source>
        <dbReference type="ARBA" id="ARBA00022989"/>
    </source>
</evidence>
<comment type="function">
    <text evidence="13">Na(+)/H(+) antiporter that extrudes sodium in exchange for external protons.</text>
</comment>
<keyword evidence="7 13" id="KW-0812">Transmembrane</keyword>
<accession>A0ABP8UZT7</accession>
<proteinExistence type="inferred from homology"/>
<dbReference type="RefSeq" id="WP_345194586.1">
    <property type="nucleotide sequence ID" value="NZ_BAABFL010000112.1"/>
</dbReference>
<dbReference type="EMBL" id="BAABFL010000112">
    <property type="protein sequence ID" value="GAA4648859.1"/>
    <property type="molecule type" value="Genomic_DNA"/>
</dbReference>
<comment type="caution">
    <text evidence="14">The sequence shown here is derived from an EMBL/GenBank/DDBJ whole genome shotgun (WGS) entry which is preliminary data.</text>
</comment>
<evidence type="ECO:0000256" key="13">
    <source>
        <dbReference type="HAMAP-Rule" id="MF_01599"/>
    </source>
</evidence>
<keyword evidence="15" id="KW-1185">Reference proteome</keyword>
<feature type="transmembrane region" description="Helical" evidence="13">
    <location>
        <begin position="227"/>
        <end position="248"/>
    </location>
</feature>
<keyword evidence="11 13" id="KW-0472">Membrane</keyword>
<reference evidence="15" key="1">
    <citation type="journal article" date="2019" name="Int. J. Syst. Evol. Microbiol.">
        <title>The Global Catalogue of Microorganisms (GCM) 10K type strain sequencing project: providing services to taxonomists for standard genome sequencing and annotation.</title>
        <authorList>
            <consortium name="The Broad Institute Genomics Platform"/>
            <consortium name="The Broad Institute Genome Sequencing Center for Infectious Disease"/>
            <person name="Wu L."/>
            <person name="Ma J."/>
        </authorList>
    </citation>
    <scope>NUCLEOTIDE SEQUENCE [LARGE SCALE GENOMIC DNA]</scope>
    <source>
        <strain evidence="15">JCM 17805</strain>
    </source>
</reference>
<evidence type="ECO:0000256" key="2">
    <source>
        <dbReference type="ARBA" id="ARBA00006036"/>
    </source>
</evidence>
<keyword evidence="5 13" id="KW-1003">Cell membrane</keyword>
<evidence type="ECO:0000256" key="6">
    <source>
        <dbReference type="ARBA" id="ARBA00022519"/>
    </source>
</evidence>
<name>A0ABP8UZT7_9GAMM</name>
<dbReference type="HAMAP" id="MF_01599">
    <property type="entry name" value="NhaB"/>
    <property type="match status" value="1"/>
</dbReference>
<comment type="subcellular location">
    <subcellularLocation>
        <location evidence="1 13">Cell membrane</location>
        <topology evidence="1 13">Multi-pass membrane protein</topology>
    </subcellularLocation>
</comment>
<dbReference type="InterPro" id="IPR004671">
    <property type="entry name" value="Na+/H+_antiporter_NhaB"/>
</dbReference>
<keyword evidence="3 13" id="KW-0813">Transport</keyword>
<evidence type="ECO:0000313" key="14">
    <source>
        <dbReference type="EMBL" id="GAA4648859.1"/>
    </source>
</evidence>
<organism evidence="14 15">
    <name type="scientific">Kistimonas scapharcae</name>
    <dbReference type="NCBI Taxonomy" id="1036133"/>
    <lineage>
        <taxon>Bacteria</taxon>
        <taxon>Pseudomonadati</taxon>
        <taxon>Pseudomonadota</taxon>
        <taxon>Gammaproteobacteria</taxon>
        <taxon>Oceanospirillales</taxon>
        <taxon>Endozoicomonadaceae</taxon>
        <taxon>Kistimonas</taxon>
    </lineage>
</organism>
<evidence type="ECO:0000256" key="3">
    <source>
        <dbReference type="ARBA" id="ARBA00022448"/>
    </source>
</evidence>
<keyword evidence="8 13" id="KW-1133">Transmembrane helix</keyword>
<feature type="transmembrane region" description="Helical" evidence="13">
    <location>
        <begin position="466"/>
        <end position="485"/>
    </location>
</feature>
<comment type="catalytic activity">
    <reaction evidence="13">
        <text>2 Na(+)(in) + 3 H(+)(out) = 2 Na(+)(out) + 3 H(+)(in)</text>
        <dbReference type="Rhea" id="RHEA:29247"/>
        <dbReference type="ChEBI" id="CHEBI:15378"/>
        <dbReference type="ChEBI" id="CHEBI:29101"/>
    </reaction>
</comment>
<gene>
    <name evidence="13 14" type="primary">nhaB</name>
    <name evidence="14" type="ORF">GCM10023116_11330</name>
</gene>
<keyword evidence="4 13" id="KW-0050">Antiport</keyword>
<keyword evidence="9 13" id="KW-0915">Sodium</keyword>
<evidence type="ECO:0000256" key="1">
    <source>
        <dbReference type="ARBA" id="ARBA00004651"/>
    </source>
</evidence>
<feature type="transmembrane region" description="Helical" evidence="13">
    <location>
        <begin position="148"/>
        <end position="166"/>
    </location>
</feature>
<dbReference type="Proteomes" id="UP001500604">
    <property type="component" value="Unassembled WGS sequence"/>
</dbReference>
<dbReference type="Pfam" id="PF06450">
    <property type="entry name" value="NhaB"/>
    <property type="match status" value="1"/>
</dbReference>
<feature type="transmembrane region" description="Helical" evidence="13">
    <location>
        <begin position="294"/>
        <end position="318"/>
    </location>
</feature>
<evidence type="ECO:0000256" key="11">
    <source>
        <dbReference type="ARBA" id="ARBA00023136"/>
    </source>
</evidence>
<dbReference type="NCBIfam" id="NF007093">
    <property type="entry name" value="PRK09547.1"/>
    <property type="match status" value="1"/>
</dbReference>
<evidence type="ECO:0000256" key="7">
    <source>
        <dbReference type="ARBA" id="ARBA00022692"/>
    </source>
</evidence>
<evidence type="ECO:0000256" key="9">
    <source>
        <dbReference type="ARBA" id="ARBA00023053"/>
    </source>
</evidence>
<feature type="transmembrane region" description="Helical" evidence="13">
    <location>
        <begin position="186"/>
        <end position="207"/>
    </location>
</feature>
<feature type="transmembrane region" description="Helical" evidence="13">
    <location>
        <begin position="94"/>
        <end position="114"/>
    </location>
</feature>
<comment type="similarity">
    <text evidence="2 13">Belongs to the NhaB Na(+)/H(+) (TC 2.A.34) antiporter family.</text>
</comment>
<feature type="transmembrane region" description="Helical" evidence="13">
    <location>
        <begin position="62"/>
        <end position="82"/>
    </location>
</feature>
<protein>
    <recommendedName>
        <fullName evidence="13">Na(+)/H(+) antiporter NhaB</fullName>
    </recommendedName>
    <alternativeName>
        <fullName evidence="13">Sodium/proton antiporter NhaB</fullName>
    </alternativeName>
</protein>
<evidence type="ECO:0000256" key="5">
    <source>
        <dbReference type="ARBA" id="ARBA00022475"/>
    </source>
</evidence>
<evidence type="ECO:0000313" key="15">
    <source>
        <dbReference type="Proteomes" id="UP001500604"/>
    </source>
</evidence>
<sequence length="486" mass="52955">MTAAVWPTLGHRFLGDSPVWYKKTILLFLVVNPIVWLFAGGQVCAWLILGEFIFTLAMALEAFPLQPGGLLLIEALVLGLATPENLYREVLNNFPVLLLLIFMVTAIHFLRDLLMVVFCKILTATRSQAMLALAFTTSAAFLSAFLDALTVTAVIITVATGFHGLIKHARHSDTISDTDFQQFRDFLCGLMMHSAVGTALGGVFTLIGEPQNLLIGEQMGWDFMEFLTQMAPVSLPVFVLGLSTCLLLERSGRFGYGITMPETVKTCLHSVSLGDLTSSRDTDKLTLSIQALSAVLLITALALHVAEIGLIGLMIIILTTSLNGNNREEQLAEAFRDGMPFTALLVVFFGIVAMLHEQHLFSPLIAWVHSLPEELQTSMMFAANGILSSISDNVFVATIYIEETRAAFDNGLLTREMFEKLAIAINAGTNLPSVATPNGQAAFLFLLTSPLAPLIGLSYSRMVWMALPYTIVLTVSGLACTTWLLT</sequence>
<comment type="caution">
    <text evidence="13">Lacks conserved residue(s) required for the propagation of feature annotation.</text>
</comment>
<keyword evidence="6" id="KW-0997">Cell inner membrane</keyword>
<keyword evidence="12 13" id="KW-0739">Sodium transport</keyword>
<feature type="transmembrane region" description="Helical" evidence="13">
    <location>
        <begin position="338"/>
        <end position="355"/>
    </location>
</feature>
<evidence type="ECO:0000256" key="4">
    <source>
        <dbReference type="ARBA" id="ARBA00022449"/>
    </source>
</evidence>